<dbReference type="AlphaFoldDB" id="X1TC86"/>
<organism evidence="1">
    <name type="scientific">marine sediment metagenome</name>
    <dbReference type="NCBI Taxonomy" id="412755"/>
    <lineage>
        <taxon>unclassified sequences</taxon>
        <taxon>metagenomes</taxon>
        <taxon>ecological metagenomes</taxon>
    </lineage>
</organism>
<feature type="non-terminal residue" evidence="1">
    <location>
        <position position="192"/>
    </location>
</feature>
<gene>
    <name evidence="1" type="ORF">S12H4_53396</name>
</gene>
<comment type="caution">
    <text evidence="1">The sequence shown here is derived from an EMBL/GenBank/DDBJ whole genome shotgun (WGS) entry which is preliminary data.</text>
</comment>
<protein>
    <submittedName>
        <fullName evidence="1">Uncharacterized protein</fullName>
    </submittedName>
</protein>
<name>X1TC86_9ZZZZ</name>
<evidence type="ECO:0000313" key="1">
    <source>
        <dbReference type="EMBL" id="GAJ02943.1"/>
    </source>
</evidence>
<reference evidence="1" key="1">
    <citation type="journal article" date="2014" name="Front. Microbiol.">
        <title>High frequency of phylogenetically diverse reductive dehalogenase-homologous genes in deep subseafloor sedimentary metagenomes.</title>
        <authorList>
            <person name="Kawai M."/>
            <person name="Futagami T."/>
            <person name="Toyoda A."/>
            <person name="Takaki Y."/>
            <person name="Nishi S."/>
            <person name="Hori S."/>
            <person name="Arai W."/>
            <person name="Tsubouchi T."/>
            <person name="Morono Y."/>
            <person name="Uchiyama I."/>
            <person name="Ito T."/>
            <person name="Fujiyama A."/>
            <person name="Inagaki F."/>
            <person name="Takami H."/>
        </authorList>
    </citation>
    <scope>NUCLEOTIDE SEQUENCE</scope>
    <source>
        <strain evidence="1">Expedition CK06-06</strain>
    </source>
</reference>
<proteinExistence type="predicted"/>
<accession>X1TC86</accession>
<sequence>MLDIGKYIIDEPYRQHGNGYDQLEGDYAVYYKVATKFSHKARLEDRDDLLHTIILNLAIAHRSNGHKPDNPSWMYRIASFTVAQYWRDYYKANNGLDCGHCSNPQRKKCKRDNLYSECPKAVKVEYLSKPIIDSEGNITELGELIADDKAIDLQAWVEDKTFLLGCPQRLIDIAEKKHNGIALDHKEQHYID</sequence>
<dbReference type="EMBL" id="BARW01033984">
    <property type="protein sequence ID" value="GAJ02943.1"/>
    <property type="molecule type" value="Genomic_DNA"/>
</dbReference>